<comment type="caution">
    <text evidence="1">The sequence shown here is derived from an EMBL/GenBank/DDBJ whole genome shotgun (WGS) entry which is preliminary data.</text>
</comment>
<keyword evidence="2" id="KW-1185">Reference proteome</keyword>
<dbReference type="Proteomes" id="UP001186974">
    <property type="component" value="Unassembled WGS sequence"/>
</dbReference>
<reference evidence="1" key="1">
    <citation type="submission" date="2024-09" db="EMBL/GenBank/DDBJ databases">
        <title>Black Yeasts Isolated from many extreme environments.</title>
        <authorList>
            <person name="Coleine C."/>
            <person name="Stajich J.E."/>
            <person name="Selbmann L."/>
        </authorList>
    </citation>
    <scope>NUCLEOTIDE SEQUENCE</scope>
    <source>
        <strain evidence="1">CCFEE 5737</strain>
    </source>
</reference>
<evidence type="ECO:0000313" key="1">
    <source>
        <dbReference type="EMBL" id="KAK3061630.1"/>
    </source>
</evidence>
<protein>
    <submittedName>
        <fullName evidence="1">Uncharacterized protein</fullName>
    </submittedName>
</protein>
<dbReference type="EMBL" id="JAWDJW010007716">
    <property type="protein sequence ID" value="KAK3061630.1"/>
    <property type="molecule type" value="Genomic_DNA"/>
</dbReference>
<sequence length="162" mass="18155">MVELNKLFHPMQQSNWDNGYVSTKNIYLNGVYAVEHFPHLLAKTTNLSRQLRAAYDNALSKFDVLVTPTLPYIATSHCAPDASPLEQIGKQVGLTANTCQFNQTGHPALTLPVGMLEILEGPEKGSGRKLPTGMQIVGRWWEESTVLRVGYAWEATRTWREL</sequence>
<proteinExistence type="predicted"/>
<organism evidence="1 2">
    <name type="scientific">Coniosporium uncinatum</name>
    <dbReference type="NCBI Taxonomy" id="93489"/>
    <lineage>
        <taxon>Eukaryota</taxon>
        <taxon>Fungi</taxon>
        <taxon>Dikarya</taxon>
        <taxon>Ascomycota</taxon>
        <taxon>Pezizomycotina</taxon>
        <taxon>Dothideomycetes</taxon>
        <taxon>Dothideomycetes incertae sedis</taxon>
        <taxon>Coniosporium</taxon>
    </lineage>
</organism>
<gene>
    <name evidence="1" type="ORF">LTS18_005765</name>
</gene>
<evidence type="ECO:0000313" key="2">
    <source>
        <dbReference type="Proteomes" id="UP001186974"/>
    </source>
</evidence>
<name>A0ACC3D494_9PEZI</name>
<accession>A0ACC3D494</accession>